<dbReference type="PANTHER" id="PTHR13620:SF104">
    <property type="entry name" value="EXONUCLEASE 3'-5' DOMAIN-CONTAINING PROTEIN 2"/>
    <property type="match status" value="1"/>
</dbReference>
<comment type="caution">
    <text evidence="7">The sequence shown here is derived from an EMBL/GenBank/DDBJ whole genome shotgun (WGS) entry which is preliminary data.</text>
</comment>
<organism evidence="7 8">
    <name type="scientific">Larimichthys crocea</name>
    <name type="common">Large yellow croaker</name>
    <name type="synonym">Pseudosciaena crocea</name>
    <dbReference type="NCBI Taxonomy" id="215358"/>
    <lineage>
        <taxon>Eukaryota</taxon>
        <taxon>Metazoa</taxon>
        <taxon>Chordata</taxon>
        <taxon>Craniata</taxon>
        <taxon>Vertebrata</taxon>
        <taxon>Euteleostomi</taxon>
        <taxon>Actinopterygii</taxon>
        <taxon>Neopterygii</taxon>
        <taxon>Teleostei</taxon>
        <taxon>Neoteleostei</taxon>
        <taxon>Acanthomorphata</taxon>
        <taxon>Eupercaria</taxon>
        <taxon>Sciaenidae</taxon>
        <taxon>Larimichthys</taxon>
    </lineage>
</organism>
<dbReference type="GO" id="GO:0008408">
    <property type="term" value="F:3'-5' exonuclease activity"/>
    <property type="evidence" value="ECO:0007669"/>
    <property type="project" value="InterPro"/>
</dbReference>
<evidence type="ECO:0000256" key="1">
    <source>
        <dbReference type="ARBA" id="ARBA00022722"/>
    </source>
</evidence>
<reference evidence="7 8" key="1">
    <citation type="submission" date="2019-07" db="EMBL/GenBank/DDBJ databases">
        <title>Chromosome genome assembly for large yellow croaker.</title>
        <authorList>
            <person name="Xiao S."/>
        </authorList>
    </citation>
    <scope>NUCLEOTIDE SEQUENCE [LARGE SCALE GENOMIC DNA]</scope>
    <source>
        <strain evidence="7">JMULYC20181020</strain>
        <tissue evidence="7">Muscle</tissue>
    </source>
</reference>
<feature type="transmembrane region" description="Helical" evidence="5">
    <location>
        <begin position="6"/>
        <end position="25"/>
    </location>
</feature>
<sequence length="520" mass="58379">MSHRGPLTAVLTTVLGATLGGLLIWRVYRTKRKRLPSVQTAADPVEAPCPVEKELTDVAYTCTRAPLLEKGLRLWSVRPRSRPLLCRSRRLNSCSGKPVMVSSEEEWQQLWPLMQKELAVFPVLGFDCVGERPSLGGLPVTDGHIFRLTAVNNGLSLKSLAADLLNVSLDKSLELRCSDWEADQLTLEQMTYAARDAQVSIALFLHLLGLQSEASPASSSGSSYSELAARCQGLVDVPFRGRGDGEDRASDGERRRRTRKPPAQESPESGDQQVPDPRKNNKRKPLGVGYSARKSPLYDNCFLHAPDDQPLCTCDKKKAKWYLDKGIGVLQSEDPFVVRLLFEPSGRPDSQQDYYLTAKENLCVVCGKADSYISCHAASNVHDGFLKQQLAEEFAAPQGCEEGVRLLEDSDRRRRREELQGLIKSFLNVNEEQELTDEELQQAASLETRIFNKAYVPHGLKVVQAQADQGLRGLMDLERRWRQHFLTTMQPRHLPPLWSVDHNHSKFLRKYGEDLPIKLN</sequence>
<evidence type="ECO:0000256" key="2">
    <source>
        <dbReference type="ARBA" id="ARBA00022801"/>
    </source>
</evidence>
<dbReference type="GO" id="GO:0005634">
    <property type="term" value="C:nucleus"/>
    <property type="evidence" value="ECO:0007669"/>
    <property type="project" value="TreeGrafter"/>
</dbReference>
<dbReference type="GO" id="GO:0005737">
    <property type="term" value="C:cytoplasm"/>
    <property type="evidence" value="ECO:0007669"/>
    <property type="project" value="TreeGrafter"/>
</dbReference>
<feature type="region of interest" description="Disordered" evidence="4">
    <location>
        <begin position="238"/>
        <end position="291"/>
    </location>
</feature>
<dbReference type="InterPro" id="IPR012337">
    <property type="entry name" value="RNaseH-like_sf"/>
</dbReference>
<evidence type="ECO:0000256" key="4">
    <source>
        <dbReference type="SAM" id="MobiDB-lite"/>
    </source>
</evidence>
<dbReference type="Pfam" id="PF01612">
    <property type="entry name" value="DNA_pol_A_exo1"/>
    <property type="match status" value="1"/>
</dbReference>
<dbReference type="EMBL" id="REGW02000011">
    <property type="protein sequence ID" value="KAE8290297.1"/>
    <property type="molecule type" value="Genomic_DNA"/>
</dbReference>
<proteinExistence type="predicted"/>
<keyword evidence="2" id="KW-0378">Hydrolase</keyword>
<protein>
    <submittedName>
        <fullName evidence="7">Exonuclease 3'-5' domain-containing protein 2</fullName>
    </submittedName>
</protein>
<dbReference type="Gene3D" id="3.30.420.10">
    <property type="entry name" value="Ribonuclease H-like superfamily/Ribonuclease H"/>
    <property type="match status" value="1"/>
</dbReference>
<evidence type="ECO:0000313" key="7">
    <source>
        <dbReference type="EMBL" id="KAE8290297.1"/>
    </source>
</evidence>
<gene>
    <name evidence="7" type="ORF">D5F01_LYC12019</name>
</gene>
<keyword evidence="5" id="KW-0472">Membrane</keyword>
<keyword evidence="5" id="KW-1133">Transmembrane helix</keyword>
<evidence type="ECO:0000259" key="6">
    <source>
        <dbReference type="Pfam" id="PF01612"/>
    </source>
</evidence>
<dbReference type="InterPro" id="IPR002562">
    <property type="entry name" value="3'-5'_exonuclease_dom"/>
</dbReference>
<dbReference type="InterPro" id="IPR036397">
    <property type="entry name" value="RNaseH_sf"/>
</dbReference>
<dbReference type="GO" id="GO:0006139">
    <property type="term" value="P:nucleobase-containing compound metabolic process"/>
    <property type="evidence" value="ECO:0007669"/>
    <property type="project" value="InterPro"/>
</dbReference>
<keyword evidence="1" id="KW-0540">Nuclease</keyword>
<keyword evidence="5" id="KW-0812">Transmembrane</keyword>
<evidence type="ECO:0000256" key="5">
    <source>
        <dbReference type="SAM" id="Phobius"/>
    </source>
</evidence>
<keyword evidence="3 7" id="KW-0269">Exonuclease</keyword>
<feature type="domain" description="3'-5' exonuclease" evidence="6">
    <location>
        <begin position="151"/>
        <end position="207"/>
    </location>
</feature>
<evidence type="ECO:0000256" key="3">
    <source>
        <dbReference type="ARBA" id="ARBA00022839"/>
    </source>
</evidence>
<evidence type="ECO:0000313" key="8">
    <source>
        <dbReference type="Proteomes" id="UP000424527"/>
    </source>
</evidence>
<accession>A0A6G0IG41</accession>
<dbReference type="GO" id="GO:0003676">
    <property type="term" value="F:nucleic acid binding"/>
    <property type="evidence" value="ECO:0007669"/>
    <property type="project" value="InterPro"/>
</dbReference>
<dbReference type="Proteomes" id="UP000424527">
    <property type="component" value="Unassembled WGS sequence"/>
</dbReference>
<keyword evidence="8" id="KW-1185">Reference proteome</keyword>
<dbReference type="AlphaFoldDB" id="A0A6G0IG41"/>
<dbReference type="InterPro" id="IPR051132">
    <property type="entry name" value="3-5_Exonuclease_domain"/>
</dbReference>
<dbReference type="PANTHER" id="PTHR13620">
    <property type="entry name" value="3-5 EXONUCLEASE"/>
    <property type="match status" value="1"/>
</dbReference>
<dbReference type="SUPFAM" id="SSF53098">
    <property type="entry name" value="Ribonuclease H-like"/>
    <property type="match status" value="1"/>
</dbReference>
<feature type="compositionally biased region" description="Basic and acidic residues" evidence="4">
    <location>
        <begin position="239"/>
        <end position="254"/>
    </location>
</feature>
<name>A0A6G0IG41_LARCR</name>